<name>A0AA88H491_NAELO</name>
<proteinExistence type="predicted"/>
<evidence type="ECO:0000313" key="1">
    <source>
        <dbReference type="EMBL" id="KAG2393334.1"/>
    </source>
</evidence>
<comment type="caution">
    <text evidence="1">The sequence shown here is derived from an EMBL/GenBank/DDBJ whole genome shotgun (WGS) entry which is preliminary data.</text>
</comment>
<evidence type="ECO:0000313" key="2">
    <source>
        <dbReference type="Proteomes" id="UP000816034"/>
    </source>
</evidence>
<dbReference type="RefSeq" id="XP_044555228.1">
    <property type="nucleotide sequence ID" value="XM_044696772.1"/>
</dbReference>
<organism evidence="1 2">
    <name type="scientific">Naegleria lovaniensis</name>
    <name type="common">Amoeba</name>
    <dbReference type="NCBI Taxonomy" id="51637"/>
    <lineage>
        <taxon>Eukaryota</taxon>
        <taxon>Discoba</taxon>
        <taxon>Heterolobosea</taxon>
        <taxon>Tetramitia</taxon>
        <taxon>Eutetramitia</taxon>
        <taxon>Vahlkampfiidae</taxon>
        <taxon>Naegleria</taxon>
    </lineage>
</organism>
<dbReference type="GeneID" id="68099319"/>
<accession>A0AA88H491</accession>
<keyword evidence="2" id="KW-1185">Reference proteome</keyword>
<protein>
    <submittedName>
        <fullName evidence="1">Uncharacterized protein</fullName>
    </submittedName>
</protein>
<reference evidence="1 2" key="1">
    <citation type="journal article" date="2018" name="BMC Genomics">
        <title>The genome of Naegleria lovaniensis, the basis for a comparative approach to unravel pathogenicity factors of the human pathogenic amoeba N. fowleri.</title>
        <authorList>
            <person name="Liechti N."/>
            <person name="Schurch N."/>
            <person name="Bruggmann R."/>
            <person name="Wittwer M."/>
        </authorList>
    </citation>
    <scope>NUCLEOTIDE SEQUENCE [LARGE SCALE GENOMIC DNA]</scope>
    <source>
        <strain evidence="1 2">ATCC 30569</strain>
    </source>
</reference>
<gene>
    <name evidence="1" type="ORF">C9374_006865</name>
</gene>
<dbReference type="AlphaFoldDB" id="A0AA88H491"/>
<dbReference type="EMBL" id="PYSW02000002">
    <property type="protein sequence ID" value="KAG2393334.1"/>
    <property type="molecule type" value="Genomic_DNA"/>
</dbReference>
<dbReference type="Proteomes" id="UP000816034">
    <property type="component" value="Unassembled WGS sequence"/>
</dbReference>
<sequence>MNSQPTPQSNLEHVSSSSDLMINELSQIKSMISSLENTLKQFDDKFEKRFKHLESRMDVIEKVVNNIKIVEEEQQSESPSLLSSIFSRFSSQPPKSKRIVYQQPFTTRSQQQSSNSSKQLKIHVFVNDKEYEKTISDLLNAITGHAKQSYDLILEHKIITRIEEADNRILTLFVKYCGTSRFESKDARQIAEMKKPMHFLLLRYGETTSDVVLSDLYSNSRAFEFHVNNLEEKKVLMDDPRNLKAMNLLCAKVVEYEK</sequence>